<feature type="domain" description="Glabrous enhancer-binding protein-like DBD" evidence="3">
    <location>
        <begin position="96"/>
        <end position="163"/>
    </location>
</feature>
<dbReference type="EMBL" id="JBFOLJ010000011">
    <property type="protein sequence ID" value="KAL2496224.1"/>
    <property type="molecule type" value="Genomic_DNA"/>
</dbReference>
<name>A0ABD1S9W2_9LAMI</name>
<accession>A0ABD1S9W2</accession>
<keyword evidence="5" id="KW-1185">Reference proteome</keyword>
<comment type="caution">
    <text evidence="4">The sequence shown here is derived from an EMBL/GenBank/DDBJ whole genome shotgun (WGS) entry which is preliminary data.</text>
</comment>
<evidence type="ECO:0000256" key="1">
    <source>
        <dbReference type="ARBA" id="ARBA00010820"/>
    </source>
</evidence>
<dbReference type="InterPro" id="IPR053932">
    <property type="entry name" value="GeBP-like_DBD"/>
</dbReference>
<reference evidence="5" key="1">
    <citation type="submission" date="2024-07" db="EMBL/GenBank/DDBJ databases">
        <title>Two chromosome-level genome assemblies of Korean endemic species Abeliophyllum distichum and Forsythia ovata (Oleaceae).</title>
        <authorList>
            <person name="Jang H."/>
        </authorList>
    </citation>
    <scope>NUCLEOTIDE SEQUENCE [LARGE SCALE GENOMIC DNA]</scope>
</reference>
<dbReference type="Proteomes" id="UP001604277">
    <property type="component" value="Unassembled WGS sequence"/>
</dbReference>
<organism evidence="4 5">
    <name type="scientific">Forsythia ovata</name>
    <dbReference type="NCBI Taxonomy" id="205694"/>
    <lineage>
        <taxon>Eukaryota</taxon>
        <taxon>Viridiplantae</taxon>
        <taxon>Streptophyta</taxon>
        <taxon>Embryophyta</taxon>
        <taxon>Tracheophyta</taxon>
        <taxon>Spermatophyta</taxon>
        <taxon>Magnoliopsida</taxon>
        <taxon>eudicotyledons</taxon>
        <taxon>Gunneridae</taxon>
        <taxon>Pentapetalae</taxon>
        <taxon>asterids</taxon>
        <taxon>lamiids</taxon>
        <taxon>Lamiales</taxon>
        <taxon>Oleaceae</taxon>
        <taxon>Forsythieae</taxon>
        <taxon>Forsythia</taxon>
    </lineage>
</organism>
<gene>
    <name evidence="4" type="ORF">Fot_39981</name>
</gene>
<evidence type="ECO:0000259" key="3">
    <source>
        <dbReference type="Pfam" id="PF04504"/>
    </source>
</evidence>
<evidence type="ECO:0000256" key="2">
    <source>
        <dbReference type="SAM" id="MobiDB-lite"/>
    </source>
</evidence>
<sequence length="167" mass="19221">MLPGDPCSSHSDQEPEKSTDNPSEDNVHEDDPETGRDQDSETPKEETVNEQQVEADQELDQEDGDDHQEEEVEEPTVPSGQLIACGLAMNIYHENNRNFPFNNELHDFLRKSSTVEISEEELEIKYLILHAKFQKIVEEKGEGYVFDRPYCREMFSLSKQIWGTGLF</sequence>
<evidence type="ECO:0000313" key="5">
    <source>
        <dbReference type="Proteomes" id="UP001604277"/>
    </source>
</evidence>
<dbReference type="AlphaFoldDB" id="A0ABD1S9W2"/>
<proteinExistence type="inferred from homology"/>
<feature type="compositionally biased region" description="Acidic residues" evidence="2">
    <location>
        <begin position="53"/>
        <end position="74"/>
    </location>
</feature>
<dbReference type="Pfam" id="PF04504">
    <property type="entry name" value="GeBP-like_DBD"/>
    <property type="match status" value="1"/>
</dbReference>
<comment type="similarity">
    <text evidence="1">Belongs to the GeBP family.</text>
</comment>
<evidence type="ECO:0000313" key="4">
    <source>
        <dbReference type="EMBL" id="KAL2496224.1"/>
    </source>
</evidence>
<feature type="region of interest" description="Disordered" evidence="2">
    <location>
        <begin position="1"/>
        <end position="79"/>
    </location>
</feature>
<protein>
    <submittedName>
        <fullName evidence="4">GLABROUS1 enhancer-binding protein family</fullName>
    </submittedName>
</protein>
<feature type="compositionally biased region" description="Basic and acidic residues" evidence="2">
    <location>
        <begin position="33"/>
        <end position="47"/>
    </location>
</feature>